<proteinExistence type="predicted"/>
<dbReference type="Proteomes" id="UP000018144">
    <property type="component" value="Unassembled WGS sequence"/>
</dbReference>
<evidence type="ECO:0000256" key="4">
    <source>
        <dbReference type="ARBA" id="ARBA00022840"/>
    </source>
</evidence>
<feature type="region of interest" description="Disordered" evidence="5">
    <location>
        <begin position="1"/>
        <end position="23"/>
    </location>
</feature>
<protein>
    <submittedName>
        <fullName evidence="7">Similar to Thiamin pyrophosphokinase 1 acc. no. Q9H3S4</fullName>
    </submittedName>
</protein>
<evidence type="ECO:0000256" key="1">
    <source>
        <dbReference type="ARBA" id="ARBA00022679"/>
    </source>
</evidence>
<evidence type="ECO:0000256" key="5">
    <source>
        <dbReference type="SAM" id="MobiDB-lite"/>
    </source>
</evidence>
<dbReference type="SUPFAM" id="SSF63999">
    <property type="entry name" value="Thiamin pyrophosphokinase, catalytic domain"/>
    <property type="match status" value="1"/>
</dbReference>
<dbReference type="GO" id="GO:0006772">
    <property type="term" value="P:thiamine metabolic process"/>
    <property type="evidence" value="ECO:0007669"/>
    <property type="project" value="InterPro"/>
</dbReference>
<dbReference type="OrthoDB" id="25149at2759"/>
<dbReference type="PANTHER" id="PTHR13622">
    <property type="entry name" value="THIAMIN PYROPHOSPHOKINASE"/>
    <property type="match status" value="1"/>
</dbReference>
<dbReference type="GO" id="GO:0030975">
    <property type="term" value="F:thiamine binding"/>
    <property type="evidence" value="ECO:0007669"/>
    <property type="project" value="InterPro"/>
</dbReference>
<dbReference type="CDD" id="cd07995">
    <property type="entry name" value="TPK"/>
    <property type="match status" value="1"/>
</dbReference>
<dbReference type="InterPro" id="IPR036371">
    <property type="entry name" value="TPK_B1-bd_sf"/>
</dbReference>
<dbReference type="Pfam" id="PF04265">
    <property type="entry name" value="TPK_B1_binding"/>
    <property type="match status" value="1"/>
</dbReference>
<dbReference type="OMA" id="HHLYMMT"/>
<dbReference type="NCBIfam" id="TIGR01378">
    <property type="entry name" value="thi_PPkinase"/>
    <property type="match status" value="1"/>
</dbReference>
<keyword evidence="1" id="KW-0808">Transferase</keyword>
<dbReference type="Gene3D" id="2.60.120.320">
    <property type="entry name" value="Thiamin pyrophosphokinase, thiamin-binding domain"/>
    <property type="match status" value="1"/>
</dbReference>
<keyword evidence="3 7" id="KW-0418">Kinase</keyword>
<evidence type="ECO:0000313" key="7">
    <source>
        <dbReference type="EMBL" id="CCX13162.1"/>
    </source>
</evidence>
<evidence type="ECO:0000259" key="6">
    <source>
        <dbReference type="SMART" id="SM00983"/>
    </source>
</evidence>
<evidence type="ECO:0000256" key="3">
    <source>
        <dbReference type="ARBA" id="ARBA00022777"/>
    </source>
</evidence>
<dbReference type="GO" id="GO:0016301">
    <property type="term" value="F:kinase activity"/>
    <property type="evidence" value="ECO:0007669"/>
    <property type="project" value="UniProtKB-KW"/>
</dbReference>
<dbReference type="GO" id="GO:0004788">
    <property type="term" value="F:thiamine diphosphokinase activity"/>
    <property type="evidence" value="ECO:0007669"/>
    <property type="project" value="InterPro"/>
</dbReference>
<dbReference type="GO" id="GO:0009229">
    <property type="term" value="P:thiamine diphosphate biosynthetic process"/>
    <property type="evidence" value="ECO:0007669"/>
    <property type="project" value="InterPro"/>
</dbReference>
<dbReference type="SUPFAM" id="SSF63862">
    <property type="entry name" value="Thiamin pyrophosphokinase, substrate-binding domain"/>
    <property type="match status" value="1"/>
</dbReference>
<dbReference type="STRING" id="1076935.U4L8K6"/>
<name>U4L8K6_PYROM</name>
<dbReference type="Gene3D" id="3.40.50.10240">
    <property type="entry name" value="Thiamin pyrophosphokinase, catalytic domain"/>
    <property type="match status" value="1"/>
</dbReference>
<dbReference type="Pfam" id="PF04263">
    <property type="entry name" value="TPK_catalytic"/>
    <property type="match status" value="1"/>
</dbReference>
<feature type="compositionally biased region" description="Polar residues" evidence="5">
    <location>
        <begin position="1"/>
        <end position="14"/>
    </location>
</feature>
<dbReference type="eggNOG" id="KOG3153">
    <property type="taxonomic scope" value="Eukaryota"/>
</dbReference>
<dbReference type="GO" id="GO:0005524">
    <property type="term" value="F:ATP binding"/>
    <property type="evidence" value="ECO:0007669"/>
    <property type="project" value="UniProtKB-KW"/>
</dbReference>
<sequence>MIPATTMGSDQSKITASANDATTATPATAAAKNGATAAVDGTTKKSDGTHWDPYSYFSPSINFPQDGPGPFALLILNQPIFNKSIFLNLWRKATLRVCADGGANRLFEALTPSERGLYLPTAIIGDLDSLRPSVRSFYSSHSVQINQDDDQNSTDFGKCMTFISLHDPSVCTESRRLSFRASIKPKKNADRTKKLAVVALGGFGGRMDQSFHSIHALYTSQQGEGIPRQVYLFSSESIAFLLRPGRNLLKTPRDHLGPSCGIIPVGGPAVVTTKGLEWNLEGQETRFGGLVSTSNHTVEDEVMVETTEQVLWTVEFRREREDREEVEEE</sequence>
<reference evidence="7 8" key="1">
    <citation type="journal article" date="2013" name="PLoS Genet.">
        <title>The genome and development-dependent transcriptomes of Pyronema confluens: a window into fungal evolution.</title>
        <authorList>
            <person name="Traeger S."/>
            <person name="Altegoer F."/>
            <person name="Freitag M."/>
            <person name="Gabaldon T."/>
            <person name="Kempken F."/>
            <person name="Kumar A."/>
            <person name="Marcet-Houben M."/>
            <person name="Poggeler S."/>
            <person name="Stajich J.E."/>
            <person name="Nowrousian M."/>
        </authorList>
    </citation>
    <scope>NUCLEOTIDE SEQUENCE [LARGE SCALE GENOMIC DNA]</scope>
    <source>
        <strain evidence="8">CBS 100304</strain>
        <tissue evidence="7">Vegetative mycelium</tissue>
    </source>
</reference>
<organism evidence="7 8">
    <name type="scientific">Pyronema omphalodes (strain CBS 100304)</name>
    <name type="common">Pyronema confluens</name>
    <dbReference type="NCBI Taxonomy" id="1076935"/>
    <lineage>
        <taxon>Eukaryota</taxon>
        <taxon>Fungi</taxon>
        <taxon>Dikarya</taxon>
        <taxon>Ascomycota</taxon>
        <taxon>Pezizomycotina</taxon>
        <taxon>Pezizomycetes</taxon>
        <taxon>Pezizales</taxon>
        <taxon>Pyronemataceae</taxon>
        <taxon>Pyronema</taxon>
    </lineage>
</organism>
<dbReference type="InterPro" id="IPR006282">
    <property type="entry name" value="Thi_PPkinase"/>
</dbReference>
<keyword evidence="2" id="KW-0547">Nucleotide-binding</keyword>
<gene>
    <name evidence="7" type="ORF">PCON_12755</name>
</gene>
<accession>U4L8K6</accession>
<evidence type="ECO:0000313" key="8">
    <source>
        <dbReference type="Proteomes" id="UP000018144"/>
    </source>
</evidence>
<keyword evidence="4" id="KW-0067">ATP-binding</keyword>
<dbReference type="InterPro" id="IPR007373">
    <property type="entry name" value="Thiamin_PyroPKinase_B1-bd"/>
</dbReference>
<evidence type="ECO:0000256" key="2">
    <source>
        <dbReference type="ARBA" id="ARBA00022741"/>
    </source>
</evidence>
<dbReference type="EMBL" id="HF935781">
    <property type="protein sequence ID" value="CCX13162.1"/>
    <property type="molecule type" value="Genomic_DNA"/>
</dbReference>
<keyword evidence="8" id="KW-1185">Reference proteome</keyword>
<feature type="domain" description="Thiamin pyrophosphokinase thiamin-binding" evidence="6">
    <location>
        <begin position="245"/>
        <end position="310"/>
    </location>
</feature>
<dbReference type="FunFam" id="2.60.120.320:FF:000001">
    <property type="entry name" value="Thiamine pyrophosphokinase"/>
    <property type="match status" value="1"/>
</dbReference>
<dbReference type="InterPro" id="IPR036759">
    <property type="entry name" value="TPK_catalytic_sf"/>
</dbReference>
<dbReference type="AlphaFoldDB" id="U4L8K6"/>
<dbReference type="InterPro" id="IPR007371">
    <property type="entry name" value="TPK_catalytic"/>
</dbReference>
<dbReference type="SMART" id="SM00983">
    <property type="entry name" value="TPK_B1_binding"/>
    <property type="match status" value="1"/>
</dbReference>
<dbReference type="PANTHER" id="PTHR13622:SF8">
    <property type="entry name" value="THIAMIN PYROPHOSPHOKINASE 1"/>
    <property type="match status" value="1"/>
</dbReference>